<keyword evidence="3" id="KW-1185">Reference proteome</keyword>
<comment type="caution">
    <text evidence="2">The sequence shown here is derived from an EMBL/GenBank/DDBJ whole genome shotgun (WGS) entry which is preliminary data.</text>
</comment>
<dbReference type="AlphaFoldDB" id="A0A812KA72"/>
<evidence type="ECO:0000313" key="3">
    <source>
        <dbReference type="Proteomes" id="UP000604046"/>
    </source>
</evidence>
<protein>
    <submittedName>
        <fullName evidence="2">Uncharacterized protein</fullName>
    </submittedName>
</protein>
<feature type="transmembrane region" description="Helical" evidence="1">
    <location>
        <begin position="21"/>
        <end position="38"/>
    </location>
</feature>
<evidence type="ECO:0000256" key="1">
    <source>
        <dbReference type="SAM" id="Phobius"/>
    </source>
</evidence>
<keyword evidence="1" id="KW-0472">Membrane</keyword>
<accession>A0A812KA72</accession>
<keyword evidence="1" id="KW-1133">Transmembrane helix</keyword>
<name>A0A812KA72_9DINO</name>
<organism evidence="2 3">
    <name type="scientific">Symbiodinium natans</name>
    <dbReference type="NCBI Taxonomy" id="878477"/>
    <lineage>
        <taxon>Eukaryota</taxon>
        <taxon>Sar</taxon>
        <taxon>Alveolata</taxon>
        <taxon>Dinophyceae</taxon>
        <taxon>Suessiales</taxon>
        <taxon>Symbiodiniaceae</taxon>
        <taxon>Symbiodinium</taxon>
    </lineage>
</organism>
<dbReference type="EMBL" id="CAJNDS010000633">
    <property type="protein sequence ID" value="CAE7223915.1"/>
    <property type="molecule type" value="Genomic_DNA"/>
</dbReference>
<sequence length="374" mass="41801">MICHVPYSDYESPDFAMKMRVSVAAAVLCTAASVVIWWNQSSESSVGERREACQRCSVKTAPHIVGLPARVIIASHPKTGSTTLLRAAAASLGYGKAIRGHYLGVEGASHWDTEALRWLVNCTAASWCLTLGLNGKLAASKANSQRKLEEEEEAVIFQTKKYAFTGMYSHLNGRPITVSLPPAEGLKPEFCKSSFIPGNGWIVSGLRRPGPLWVSAHFQMVVTMDCHGDLSCAEKYFQGCSDEDLVKGIINHTRFGSHRFNHWWWDTYLALYRIGLNFSLDDVFRERAAILPTAVWVVLPGLEAGMKAREAALRPWLSVNLSENVMNQSRQSWAMQYARMMNHFRNESQWPTDVAQGLRSSDMMTLFYPDAKLF</sequence>
<dbReference type="Proteomes" id="UP000604046">
    <property type="component" value="Unassembled WGS sequence"/>
</dbReference>
<gene>
    <name evidence="2" type="ORF">SNAT2548_LOCUS8482</name>
</gene>
<reference evidence="2" key="1">
    <citation type="submission" date="2021-02" db="EMBL/GenBank/DDBJ databases">
        <authorList>
            <person name="Dougan E. K."/>
            <person name="Rhodes N."/>
            <person name="Thang M."/>
            <person name="Chan C."/>
        </authorList>
    </citation>
    <scope>NUCLEOTIDE SEQUENCE</scope>
</reference>
<proteinExistence type="predicted"/>
<keyword evidence="1" id="KW-0812">Transmembrane</keyword>
<evidence type="ECO:0000313" key="2">
    <source>
        <dbReference type="EMBL" id="CAE7223915.1"/>
    </source>
</evidence>